<accession>A0A0K8P5V3</accession>
<reference evidence="3" key="1">
    <citation type="submission" date="2015-07" db="EMBL/GenBank/DDBJ databases">
        <title>Discovery of a poly(ethylene terephthalate assimilation.</title>
        <authorList>
            <person name="Yoshida S."/>
            <person name="Hiraga K."/>
            <person name="Takehana T."/>
            <person name="Taniguchi I."/>
            <person name="Yamaji H."/>
            <person name="Maeda Y."/>
            <person name="Toyohara K."/>
            <person name="Miyamoto K."/>
            <person name="Kimura Y."/>
            <person name="Oda K."/>
        </authorList>
    </citation>
    <scope>NUCLEOTIDE SEQUENCE [LARGE SCALE GENOMIC DNA]</scope>
    <source>
        <strain evidence="3">NBRC 110686 / TISTR 2288 / 201-F6</strain>
    </source>
</reference>
<protein>
    <submittedName>
        <fullName evidence="2">Uncharacterized protein</fullName>
    </submittedName>
</protein>
<feature type="region of interest" description="Disordered" evidence="1">
    <location>
        <begin position="1"/>
        <end position="28"/>
    </location>
</feature>
<evidence type="ECO:0000313" key="3">
    <source>
        <dbReference type="Proteomes" id="UP000037660"/>
    </source>
</evidence>
<sequence>MGESKARARTPERTALDPRRPMRHRTRDGVLARGADGTKNRVKVHTFGAAW</sequence>
<dbReference type="Proteomes" id="UP000037660">
    <property type="component" value="Unassembled WGS sequence"/>
</dbReference>
<feature type="compositionally biased region" description="Basic and acidic residues" evidence="1">
    <location>
        <begin position="1"/>
        <end position="20"/>
    </location>
</feature>
<evidence type="ECO:0000313" key="2">
    <source>
        <dbReference type="EMBL" id="GAP37580.1"/>
    </source>
</evidence>
<dbReference type="EMBL" id="BBYR01000051">
    <property type="protein sequence ID" value="GAP37580.1"/>
    <property type="molecule type" value="Genomic_DNA"/>
</dbReference>
<dbReference type="AlphaFoldDB" id="A0A0K8P5V3"/>
<proteinExistence type="predicted"/>
<gene>
    <name evidence="2" type="ORF">ISF6_3525</name>
</gene>
<evidence type="ECO:0000256" key="1">
    <source>
        <dbReference type="SAM" id="MobiDB-lite"/>
    </source>
</evidence>
<organism evidence="2 3">
    <name type="scientific">Piscinibacter sakaiensis</name>
    <name type="common">Ideonella sakaiensis</name>
    <dbReference type="NCBI Taxonomy" id="1547922"/>
    <lineage>
        <taxon>Bacteria</taxon>
        <taxon>Pseudomonadati</taxon>
        <taxon>Pseudomonadota</taxon>
        <taxon>Betaproteobacteria</taxon>
        <taxon>Burkholderiales</taxon>
        <taxon>Sphaerotilaceae</taxon>
        <taxon>Piscinibacter</taxon>
    </lineage>
</organism>
<name>A0A0K8P5V3_PISS1</name>
<reference evidence="2 3" key="2">
    <citation type="journal article" date="2016" name="Science">
        <title>A bacterium that degrades and assimilates poly(ethylene terephthalate).</title>
        <authorList>
            <person name="Yoshida S."/>
            <person name="Hiraga K."/>
            <person name="Takehana T."/>
            <person name="Taniguchi I."/>
            <person name="Yamaji H."/>
            <person name="Maeda Y."/>
            <person name="Toyohara K."/>
            <person name="Miyamoto K."/>
            <person name="Kimura Y."/>
            <person name="Oda K."/>
        </authorList>
    </citation>
    <scope>NUCLEOTIDE SEQUENCE [LARGE SCALE GENOMIC DNA]</scope>
    <source>
        <strain evidence="3">NBRC 110686 / TISTR 2288 / 201-F6</strain>
    </source>
</reference>
<dbReference type="STRING" id="1547922.ISF6_3525"/>
<comment type="caution">
    <text evidence="2">The sequence shown here is derived from an EMBL/GenBank/DDBJ whole genome shotgun (WGS) entry which is preliminary data.</text>
</comment>
<keyword evidence="3" id="KW-1185">Reference proteome</keyword>